<dbReference type="GO" id="GO:0016705">
    <property type="term" value="F:oxidoreductase activity, acting on paired donors, with incorporation or reduction of molecular oxygen"/>
    <property type="evidence" value="ECO:0007669"/>
    <property type="project" value="InterPro"/>
</dbReference>
<dbReference type="PANTHER" id="PTHR24305">
    <property type="entry name" value="CYTOCHROME P450"/>
    <property type="match status" value="1"/>
</dbReference>
<dbReference type="InterPro" id="IPR050121">
    <property type="entry name" value="Cytochrome_P450_monoxygenase"/>
</dbReference>
<evidence type="ECO:0000256" key="6">
    <source>
        <dbReference type="SAM" id="Phobius"/>
    </source>
</evidence>
<accession>A0A8H7N6E8</accession>
<keyword evidence="6" id="KW-0812">Transmembrane</keyword>
<dbReference type="InterPro" id="IPR001128">
    <property type="entry name" value="Cyt_P450"/>
</dbReference>
<evidence type="ECO:0000313" key="7">
    <source>
        <dbReference type="EMBL" id="KAF9749961.1"/>
    </source>
</evidence>
<evidence type="ECO:0000256" key="2">
    <source>
        <dbReference type="ARBA" id="ARBA00010617"/>
    </source>
</evidence>
<feature type="transmembrane region" description="Helical" evidence="6">
    <location>
        <begin position="21"/>
        <end position="41"/>
    </location>
</feature>
<gene>
    <name evidence="7" type="ORF">IM811_015988</name>
</gene>
<evidence type="ECO:0000256" key="3">
    <source>
        <dbReference type="ARBA" id="ARBA00022617"/>
    </source>
</evidence>
<protein>
    <submittedName>
        <fullName evidence="7">Uncharacterized protein</fullName>
    </submittedName>
</protein>
<dbReference type="CDD" id="cd11058">
    <property type="entry name" value="CYP60B-like"/>
    <property type="match status" value="1"/>
</dbReference>
<comment type="cofactor">
    <cofactor evidence="1">
        <name>heme</name>
        <dbReference type="ChEBI" id="CHEBI:30413"/>
    </cofactor>
</comment>
<keyword evidence="4" id="KW-0479">Metal-binding</keyword>
<name>A0A8H7N6E8_BIOOC</name>
<dbReference type="PANTHER" id="PTHR24305:SF210">
    <property type="entry name" value="CYTOCHROME P450 MONOOXYGENASE ASQL-RELATED"/>
    <property type="match status" value="1"/>
</dbReference>
<organism evidence="7 8">
    <name type="scientific">Bionectria ochroleuca</name>
    <name type="common">Gliocladium roseum</name>
    <dbReference type="NCBI Taxonomy" id="29856"/>
    <lineage>
        <taxon>Eukaryota</taxon>
        <taxon>Fungi</taxon>
        <taxon>Dikarya</taxon>
        <taxon>Ascomycota</taxon>
        <taxon>Pezizomycotina</taxon>
        <taxon>Sordariomycetes</taxon>
        <taxon>Hypocreomycetidae</taxon>
        <taxon>Hypocreales</taxon>
        <taxon>Bionectriaceae</taxon>
        <taxon>Clonostachys</taxon>
    </lineage>
</organism>
<dbReference type="AlphaFoldDB" id="A0A8H7N6E8"/>
<proteinExistence type="inferred from homology"/>
<keyword evidence="3" id="KW-0349">Heme</keyword>
<evidence type="ECO:0000256" key="1">
    <source>
        <dbReference type="ARBA" id="ARBA00001971"/>
    </source>
</evidence>
<sequence length="503" mass="57752">MAAHFPFSALLSEISIYQTGLIVILVTLPLYIVGRGIYYAYFHSLAKIPGPKLYIFSALPYYYYLLKGDWHQQLKLLHDQYGPVVGYTYNDVSFTSATAFKTIYGHNAGGDRNFEKDVRVYSKERPQSNIVNAGNEDHRRMRRLISHAFSEKALANQEEVIKQYVDLFIGRLLVRAKSGEVVDLVAWYNFATFDLIGDLAFGQSFGCLDTEAYHPWVRMIFDTLKILVYKDIAKRLNLSSLIPYLVPAKLKKSTKEHYELSTQTAMKRLETKNMDREDFMSYFLRYNDERGMSAPELADNANILIIAGSETTATLLSGTTFLLLKNPEKYRKVAEEIRTSFQSEDEITISRVNQLSYMLATFSEGFRMCPQCLHLYLVQCQKKEILLMVIFSLRILHCLFPTGKLFKRGEISRIHKAISLRDDLTIPSTQATKNRSSNLSLSAPATVLGRTYAEMRPLLARLLWNFDIKIMPDSLDWNKQKVYTLWEKGSLNVKLTKVERNSA</sequence>
<keyword evidence="6" id="KW-0472">Membrane</keyword>
<dbReference type="Pfam" id="PF00067">
    <property type="entry name" value="p450"/>
    <property type="match status" value="1"/>
</dbReference>
<comment type="similarity">
    <text evidence="2">Belongs to the cytochrome P450 family.</text>
</comment>
<dbReference type="InterPro" id="IPR036396">
    <property type="entry name" value="Cyt_P450_sf"/>
</dbReference>
<evidence type="ECO:0000256" key="4">
    <source>
        <dbReference type="ARBA" id="ARBA00022723"/>
    </source>
</evidence>
<dbReference type="EMBL" id="JADCTT010000007">
    <property type="protein sequence ID" value="KAF9749961.1"/>
    <property type="molecule type" value="Genomic_DNA"/>
</dbReference>
<dbReference type="GO" id="GO:0005506">
    <property type="term" value="F:iron ion binding"/>
    <property type="evidence" value="ECO:0007669"/>
    <property type="project" value="InterPro"/>
</dbReference>
<comment type="caution">
    <text evidence="7">The sequence shown here is derived from an EMBL/GenBank/DDBJ whole genome shotgun (WGS) entry which is preliminary data.</text>
</comment>
<dbReference type="Gene3D" id="1.10.630.10">
    <property type="entry name" value="Cytochrome P450"/>
    <property type="match status" value="1"/>
</dbReference>
<dbReference type="GO" id="GO:0004497">
    <property type="term" value="F:monooxygenase activity"/>
    <property type="evidence" value="ECO:0007669"/>
    <property type="project" value="InterPro"/>
</dbReference>
<keyword evidence="5" id="KW-0408">Iron</keyword>
<keyword evidence="6" id="KW-1133">Transmembrane helix</keyword>
<evidence type="ECO:0000256" key="5">
    <source>
        <dbReference type="ARBA" id="ARBA00023004"/>
    </source>
</evidence>
<reference evidence="7" key="1">
    <citation type="submission" date="2020-10" db="EMBL/GenBank/DDBJ databases">
        <title>High-Quality Genome Resource of Clonostachys rosea strain S41 by Oxford Nanopore Long-Read Sequencing.</title>
        <authorList>
            <person name="Wang H."/>
        </authorList>
    </citation>
    <scope>NUCLEOTIDE SEQUENCE</scope>
    <source>
        <strain evidence="7">S41</strain>
    </source>
</reference>
<evidence type="ECO:0000313" key="8">
    <source>
        <dbReference type="Proteomes" id="UP000616885"/>
    </source>
</evidence>
<dbReference type="SUPFAM" id="SSF48264">
    <property type="entry name" value="Cytochrome P450"/>
    <property type="match status" value="1"/>
</dbReference>
<dbReference type="Proteomes" id="UP000616885">
    <property type="component" value="Unassembled WGS sequence"/>
</dbReference>
<dbReference type="GO" id="GO:0020037">
    <property type="term" value="F:heme binding"/>
    <property type="evidence" value="ECO:0007669"/>
    <property type="project" value="InterPro"/>
</dbReference>